<feature type="compositionally biased region" description="Polar residues" evidence="1">
    <location>
        <begin position="481"/>
        <end position="500"/>
    </location>
</feature>
<feature type="compositionally biased region" description="Low complexity" evidence="1">
    <location>
        <begin position="69"/>
        <end position="80"/>
    </location>
</feature>
<dbReference type="InterPro" id="IPR016024">
    <property type="entry name" value="ARM-type_fold"/>
</dbReference>
<dbReference type="AlphaFoldDB" id="A0ABD0JAB0"/>
<reference evidence="2 3" key="1">
    <citation type="journal article" date="2023" name="Sci. Data">
        <title>Genome assembly of the Korean intertidal mud-creeper Batillaria attramentaria.</title>
        <authorList>
            <person name="Patra A.K."/>
            <person name="Ho P.T."/>
            <person name="Jun S."/>
            <person name="Lee S.J."/>
            <person name="Kim Y."/>
            <person name="Won Y.J."/>
        </authorList>
    </citation>
    <scope>NUCLEOTIDE SEQUENCE [LARGE SCALE GENOMIC DNA]</scope>
    <source>
        <strain evidence="2">Wonlab-2016</strain>
    </source>
</reference>
<name>A0ABD0JAB0_9CAEN</name>
<accession>A0ABD0JAB0</accession>
<dbReference type="InterPro" id="IPR011989">
    <property type="entry name" value="ARM-like"/>
</dbReference>
<feature type="region of interest" description="Disordered" evidence="1">
    <location>
        <begin position="469"/>
        <end position="503"/>
    </location>
</feature>
<gene>
    <name evidence="2" type="ORF">BaRGS_00036858</name>
</gene>
<organism evidence="2 3">
    <name type="scientific">Batillaria attramentaria</name>
    <dbReference type="NCBI Taxonomy" id="370345"/>
    <lineage>
        <taxon>Eukaryota</taxon>
        <taxon>Metazoa</taxon>
        <taxon>Spiralia</taxon>
        <taxon>Lophotrochozoa</taxon>
        <taxon>Mollusca</taxon>
        <taxon>Gastropoda</taxon>
        <taxon>Caenogastropoda</taxon>
        <taxon>Sorbeoconcha</taxon>
        <taxon>Cerithioidea</taxon>
        <taxon>Batillariidae</taxon>
        <taxon>Batillaria</taxon>
    </lineage>
</organism>
<dbReference type="EMBL" id="JACVVK020000532">
    <property type="protein sequence ID" value="KAK7467905.1"/>
    <property type="molecule type" value="Genomic_DNA"/>
</dbReference>
<protein>
    <submittedName>
        <fullName evidence="2">Uncharacterized protein</fullName>
    </submittedName>
</protein>
<feature type="non-terminal residue" evidence="2">
    <location>
        <position position="1"/>
    </location>
</feature>
<evidence type="ECO:0000313" key="2">
    <source>
        <dbReference type="EMBL" id="KAK7467905.1"/>
    </source>
</evidence>
<proteinExistence type="predicted"/>
<dbReference type="Gene3D" id="1.25.10.10">
    <property type="entry name" value="Leucine-rich Repeat Variant"/>
    <property type="match status" value="1"/>
</dbReference>
<evidence type="ECO:0000256" key="1">
    <source>
        <dbReference type="SAM" id="MobiDB-lite"/>
    </source>
</evidence>
<keyword evidence="3" id="KW-1185">Reference proteome</keyword>
<sequence length="882" mass="99279">TFPPTRLLRHTVLHCNERKGGYYIFTLRTLTLRQVHTETDHGLLTSQSQPDQHSFIARQQYLGATRMQGAVSGSGPASSPLPWEPDLPGDVNYEQDDGEDEECELPEDIQKHLAALSTLYRNTIGIVRRDQDGSYTRHVCHPFKEIQKACRDFKSSLWGKDERQKKTAVERLVKTGIIDLLCDVIVEGLESDSRSSRDDDTTDRPLHIAAHILRYTFYPPSVYREVWCRVRDDVRLLPVLVNKLRDWYRPDMDNTLTKSQCVLLWPCLRIIVNMAQSDDKGRERLRQLGTTDVMLLYLASTVGDNVEYAAETLGHIVTEEETSRLPTNFVNIVCDAARTSNDLGGALLMNDVIGRALIRNGIVDILMDRVRQTDYGRDKAGYLNFLDVLVTAKREHLAESTAQGLLRFACSVYGASPPTEPKWFDEEDQDTDDDTVKIIFTLFPGLKEGPRFKFYQLILRSCEFDQRGTEASETGGKRKGNVSSSREANHSPPHSRSASPVSPLCLLPASKDLLKLLDDAEATKDYVHLLEKLASNSHGDLSERTKKDILCSACLTFGSAPAVEFDFGFDWDDADDVARAIIHKLSPDLHNEPRFKVYEMILSKGGFEQECEDEDSEKTRKRKKSSDSSMDESDSPPHSRSTFPVSPLCLLPASKELLKQLDDADATGDYLSLLLKLVSKRPEDLPGSTKQDILRSACAAYCRELAAIDLHFRKCVVDDVDNVNIARTMRTAKTAFNIMKQLSPDLRNQFRFKVFGSELTADDVIGRALVERGVVSGLVERARQTYNLQKIWNALSLLAMLCETHQHIMPPSVKQELLDLAVAVYRRPPWSFLTDSYSRDLAKSILAALRDDLERAPTHRQLCLGTGLDFLSTTGCLMLPCL</sequence>
<evidence type="ECO:0000313" key="3">
    <source>
        <dbReference type="Proteomes" id="UP001519460"/>
    </source>
</evidence>
<dbReference type="SUPFAM" id="SSF48371">
    <property type="entry name" value="ARM repeat"/>
    <property type="match status" value="1"/>
</dbReference>
<feature type="region of interest" description="Disordered" evidence="1">
    <location>
        <begin position="608"/>
        <end position="645"/>
    </location>
</feature>
<feature type="region of interest" description="Disordered" evidence="1">
    <location>
        <begin position="67"/>
        <end position="89"/>
    </location>
</feature>
<dbReference type="Proteomes" id="UP001519460">
    <property type="component" value="Unassembled WGS sequence"/>
</dbReference>
<comment type="caution">
    <text evidence="2">The sequence shown here is derived from an EMBL/GenBank/DDBJ whole genome shotgun (WGS) entry which is preliminary data.</text>
</comment>